<feature type="transmembrane region" description="Helical" evidence="8">
    <location>
        <begin position="315"/>
        <end position="335"/>
    </location>
</feature>
<feature type="transmembrane region" description="Helical" evidence="8">
    <location>
        <begin position="193"/>
        <end position="215"/>
    </location>
</feature>
<keyword evidence="6" id="KW-0406">Ion transport</keyword>
<evidence type="ECO:0000313" key="10">
    <source>
        <dbReference type="Proteomes" id="UP000294682"/>
    </source>
</evidence>
<dbReference type="Proteomes" id="UP000294682">
    <property type="component" value="Unassembled WGS sequence"/>
</dbReference>
<feature type="transmembrane region" description="Helical" evidence="8">
    <location>
        <begin position="356"/>
        <end position="376"/>
    </location>
</feature>
<keyword evidence="3" id="KW-1003">Cell membrane</keyword>
<dbReference type="PANTHER" id="PTHR32024:SF1">
    <property type="entry name" value="KTR SYSTEM POTASSIUM UPTAKE PROTEIN B"/>
    <property type="match status" value="1"/>
</dbReference>
<feature type="transmembrane region" description="Helical" evidence="8">
    <location>
        <begin position="130"/>
        <end position="154"/>
    </location>
</feature>
<evidence type="ECO:0000256" key="6">
    <source>
        <dbReference type="ARBA" id="ARBA00023065"/>
    </source>
</evidence>
<keyword evidence="10" id="KW-1185">Reference proteome</keyword>
<dbReference type="GO" id="GO:0008324">
    <property type="term" value="F:monoatomic cation transmembrane transporter activity"/>
    <property type="evidence" value="ECO:0007669"/>
    <property type="project" value="InterPro"/>
</dbReference>
<feature type="transmembrane region" description="Helical" evidence="8">
    <location>
        <begin position="161"/>
        <end position="181"/>
    </location>
</feature>
<name>A0A9X8Y9M7_9FIRM</name>
<protein>
    <submittedName>
        <fullName evidence="9">Trk system potassium uptake protein TrkH</fullName>
    </submittedName>
</protein>
<accession>A0A9X8Y9M7</accession>
<sequence length="456" mass="49017">MKDKAQRRKSIMALSPRVIIFSFSGIILAGTLLLILPFSSRTGAYTPFWDALFTATSATCVTGLVVYDTYQYFSPIGQGIILCLIQIGGLGLLTFTTFFNILVGKKLGLRGMQVASDAINADTFEGLQKLIQTVVAVALIVEAIGALMLCATFIPRYGREGVWISVFLAVSAFCNAGFDILGREGTFASLSHYNGNFTVMFTIMALIVIGGLGFVVWRDLLEYRRTRHLKLHTKVVLGMTAGLIIAGFFLFLLLEWNNPRTLGDMEFGNRLSAALFQSVTTRTAGFNSIDIAGMEDITKLGACLLMFIGAAPGSTAGGIKVTTLAVIIMTVIAVIRDKDDPMVLHRRVSKTVVFKAIAVMALSFMAVVVAFAVILFTSHLRGTGVSSIDALFESVSAFATVGLSAGVTGIASIPSKIALSLTMFIGRVGPVTFVLSLALRPSKNRKEVIPEGKIYL</sequence>
<evidence type="ECO:0000256" key="3">
    <source>
        <dbReference type="ARBA" id="ARBA00022475"/>
    </source>
</evidence>
<keyword evidence="4 8" id="KW-0812">Transmembrane</keyword>
<feature type="transmembrane region" description="Helical" evidence="8">
    <location>
        <begin position="417"/>
        <end position="439"/>
    </location>
</feature>
<evidence type="ECO:0000256" key="2">
    <source>
        <dbReference type="ARBA" id="ARBA00022448"/>
    </source>
</evidence>
<evidence type="ECO:0000256" key="4">
    <source>
        <dbReference type="ARBA" id="ARBA00022692"/>
    </source>
</evidence>
<feature type="transmembrane region" description="Helical" evidence="8">
    <location>
        <begin position="235"/>
        <end position="254"/>
    </location>
</feature>
<feature type="transmembrane region" description="Helical" evidence="8">
    <location>
        <begin position="79"/>
        <end position="103"/>
    </location>
</feature>
<keyword evidence="5 8" id="KW-1133">Transmembrane helix</keyword>
<dbReference type="InterPro" id="IPR003445">
    <property type="entry name" value="Cat_transpt"/>
</dbReference>
<reference evidence="9 10" key="1">
    <citation type="submission" date="2019-03" db="EMBL/GenBank/DDBJ databases">
        <title>Genomic Encyclopedia of Type Strains, Phase IV (KMG-IV): sequencing the most valuable type-strain genomes for metagenomic binning, comparative biology and taxonomic classification.</title>
        <authorList>
            <person name="Goeker M."/>
        </authorList>
    </citation>
    <scope>NUCLEOTIDE SEQUENCE [LARGE SCALE GENOMIC DNA]</scope>
    <source>
        <strain evidence="9 10">DSM 100433</strain>
    </source>
</reference>
<evidence type="ECO:0000313" key="9">
    <source>
        <dbReference type="EMBL" id="TCL45380.1"/>
    </source>
</evidence>
<dbReference type="PANTHER" id="PTHR32024">
    <property type="entry name" value="TRK SYSTEM POTASSIUM UPTAKE PROTEIN TRKG-RELATED"/>
    <property type="match status" value="1"/>
</dbReference>
<comment type="caution">
    <text evidence="9">The sequence shown here is derived from an EMBL/GenBank/DDBJ whole genome shotgun (WGS) entry which is preliminary data.</text>
</comment>
<comment type="subcellular location">
    <subcellularLocation>
        <location evidence="1">Cell membrane</location>
        <topology evidence="1">Multi-pass membrane protein</topology>
    </subcellularLocation>
</comment>
<proteinExistence type="predicted"/>
<dbReference type="EMBL" id="SLUK01000001">
    <property type="protein sequence ID" value="TCL45380.1"/>
    <property type="molecule type" value="Genomic_DNA"/>
</dbReference>
<keyword evidence="7 8" id="KW-0472">Membrane</keyword>
<evidence type="ECO:0000256" key="5">
    <source>
        <dbReference type="ARBA" id="ARBA00022989"/>
    </source>
</evidence>
<dbReference type="GO" id="GO:0005886">
    <property type="term" value="C:plasma membrane"/>
    <property type="evidence" value="ECO:0007669"/>
    <property type="project" value="UniProtKB-SubCell"/>
</dbReference>
<dbReference type="GO" id="GO:0030001">
    <property type="term" value="P:metal ion transport"/>
    <property type="evidence" value="ECO:0007669"/>
    <property type="project" value="UniProtKB-ARBA"/>
</dbReference>
<dbReference type="AlphaFoldDB" id="A0A9X8Y9M7"/>
<feature type="transmembrane region" description="Helical" evidence="8">
    <location>
        <begin position="12"/>
        <end position="36"/>
    </location>
</feature>
<dbReference type="Pfam" id="PF02386">
    <property type="entry name" value="TrkH"/>
    <property type="match status" value="1"/>
</dbReference>
<keyword evidence="2" id="KW-0813">Transport</keyword>
<evidence type="ECO:0000256" key="7">
    <source>
        <dbReference type="ARBA" id="ARBA00023136"/>
    </source>
</evidence>
<organism evidence="9 10">
    <name type="scientific">Harryflintia acetispora</name>
    <dbReference type="NCBI Taxonomy" id="1849041"/>
    <lineage>
        <taxon>Bacteria</taxon>
        <taxon>Bacillati</taxon>
        <taxon>Bacillota</taxon>
        <taxon>Clostridia</taxon>
        <taxon>Eubacteriales</taxon>
        <taxon>Oscillospiraceae</taxon>
        <taxon>Harryflintia</taxon>
    </lineage>
</organism>
<evidence type="ECO:0000256" key="1">
    <source>
        <dbReference type="ARBA" id="ARBA00004651"/>
    </source>
</evidence>
<feature type="transmembrane region" description="Helical" evidence="8">
    <location>
        <begin position="48"/>
        <end position="67"/>
    </location>
</feature>
<evidence type="ECO:0000256" key="8">
    <source>
        <dbReference type="SAM" id="Phobius"/>
    </source>
</evidence>
<dbReference type="RefSeq" id="WP_132083723.1">
    <property type="nucleotide sequence ID" value="NZ_SLUK01000001.1"/>
</dbReference>
<gene>
    <name evidence="9" type="ORF">EDD78_101363</name>
</gene>